<organism evidence="9 10">
    <name type="scientific">Absidia repens</name>
    <dbReference type="NCBI Taxonomy" id="90262"/>
    <lineage>
        <taxon>Eukaryota</taxon>
        <taxon>Fungi</taxon>
        <taxon>Fungi incertae sedis</taxon>
        <taxon>Mucoromycota</taxon>
        <taxon>Mucoromycotina</taxon>
        <taxon>Mucoromycetes</taxon>
        <taxon>Mucorales</taxon>
        <taxon>Cunninghamellaceae</taxon>
        <taxon>Absidia</taxon>
    </lineage>
</organism>
<dbReference type="Gene3D" id="4.10.280.10">
    <property type="entry name" value="Helix-loop-helix DNA-binding domain"/>
    <property type="match status" value="1"/>
</dbReference>
<keyword evidence="2" id="KW-0238">DNA-binding</keyword>
<evidence type="ECO:0000256" key="5">
    <source>
        <dbReference type="ARBA" id="ARBA00023242"/>
    </source>
</evidence>
<dbReference type="GO" id="GO:0045944">
    <property type="term" value="P:positive regulation of transcription by RNA polymerase II"/>
    <property type="evidence" value="ECO:0007669"/>
    <property type="project" value="TreeGrafter"/>
</dbReference>
<keyword evidence="1" id="KW-0805">Transcription regulation</keyword>
<accession>A0A1X2I3B4</accession>
<feature type="domain" description="BHLH" evidence="8">
    <location>
        <begin position="142"/>
        <end position="194"/>
    </location>
</feature>
<dbReference type="OrthoDB" id="8964853at2759"/>
<keyword evidence="3" id="KW-0010">Activator</keyword>
<dbReference type="SUPFAM" id="SSF47459">
    <property type="entry name" value="HLH, helix-loop-helix DNA-binding domain"/>
    <property type="match status" value="1"/>
</dbReference>
<evidence type="ECO:0000256" key="6">
    <source>
        <dbReference type="SAM" id="MobiDB-lite"/>
    </source>
</evidence>
<evidence type="ECO:0000313" key="9">
    <source>
        <dbReference type="EMBL" id="ORZ08427.1"/>
    </source>
</evidence>
<keyword evidence="4" id="KW-0804">Transcription</keyword>
<evidence type="ECO:0000256" key="2">
    <source>
        <dbReference type="ARBA" id="ARBA00023125"/>
    </source>
</evidence>
<evidence type="ECO:0000313" key="10">
    <source>
        <dbReference type="Proteomes" id="UP000193560"/>
    </source>
</evidence>
<evidence type="ECO:0000256" key="4">
    <source>
        <dbReference type="ARBA" id="ARBA00023163"/>
    </source>
</evidence>
<keyword evidence="5" id="KW-0539">Nucleus</keyword>
<reference evidence="9 10" key="1">
    <citation type="submission" date="2016-07" db="EMBL/GenBank/DDBJ databases">
        <title>Pervasive Adenine N6-methylation of Active Genes in Fungi.</title>
        <authorList>
            <consortium name="DOE Joint Genome Institute"/>
            <person name="Mondo S.J."/>
            <person name="Dannebaum R.O."/>
            <person name="Kuo R.C."/>
            <person name="Labutti K."/>
            <person name="Haridas S."/>
            <person name="Kuo A."/>
            <person name="Salamov A."/>
            <person name="Ahrendt S.R."/>
            <person name="Lipzen A."/>
            <person name="Sullivan W."/>
            <person name="Andreopoulos W.B."/>
            <person name="Clum A."/>
            <person name="Lindquist E."/>
            <person name="Daum C."/>
            <person name="Ramamoorthy G.K."/>
            <person name="Gryganskyi A."/>
            <person name="Culley D."/>
            <person name="Magnuson J.K."/>
            <person name="James T.Y."/>
            <person name="O'Malley M.A."/>
            <person name="Stajich J.E."/>
            <person name="Spatafora J.W."/>
            <person name="Visel A."/>
            <person name="Grigoriev I.V."/>
        </authorList>
    </citation>
    <scope>NUCLEOTIDE SEQUENCE [LARGE SCALE GENOMIC DNA]</scope>
    <source>
        <strain evidence="9 10">NRRL 1336</strain>
    </source>
</reference>
<dbReference type="EMBL" id="MCGE01000031">
    <property type="protein sequence ID" value="ORZ08427.1"/>
    <property type="molecule type" value="Genomic_DNA"/>
</dbReference>
<sequence>QKKNNKFHCPPLPSFLSPLSFFLNSFFFTFSFFDHRHFSPTFFFLHTRIMDSFTSLPTSTSNTSYYTNSSNTAPSQQLFDLQFASEVSSTNNEQFHQMLQHHQALVLQQQQQSHPQQVMYDHRRDSTSSSGGTNRRAQSKAEKRAEHNAIERARREGLNTRFQQLAHLLPNLQHDTRPSKGTIIERTLEFGKYLEILK</sequence>
<dbReference type="GO" id="GO:0003700">
    <property type="term" value="F:DNA-binding transcription factor activity"/>
    <property type="evidence" value="ECO:0007669"/>
    <property type="project" value="TreeGrafter"/>
</dbReference>
<feature type="compositionally biased region" description="Low complexity" evidence="6">
    <location>
        <begin position="105"/>
        <end position="117"/>
    </location>
</feature>
<dbReference type="Proteomes" id="UP000193560">
    <property type="component" value="Unassembled WGS sequence"/>
</dbReference>
<keyword evidence="7" id="KW-0812">Transmembrane</keyword>
<keyword evidence="7" id="KW-1133">Transmembrane helix</keyword>
<keyword evidence="7" id="KW-0472">Membrane</keyword>
<proteinExistence type="predicted"/>
<dbReference type="PANTHER" id="PTHR10328">
    <property type="entry name" value="PROTEIN MAX MYC-ASSOCIATED FACTOR X"/>
    <property type="match status" value="1"/>
</dbReference>
<evidence type="ECO:0000259" key="8">
    <source>
        <dbReference type="PROSITE" id="PS50888"/>
    </source>
</evidence>
<gene>
    <name evidence="9" type="ORF">BCR42DRAFT_425123</name>
</gene>
<feature type="transmembrane region" description="Helical" evidence="7">
    <location>
        <begin position="12"/>
        <end position="33"/>
    </location>
</feature>
<dbReference type="InterPro" id="IPR036638">
    <property type="entry name" value="HLH_DNA-bd_sf"/>
</dbReference>
<feature type="region of interest" description="Disordered" evidence="6">
    <location>
        <begin position="105"/>
        <end position="146"/>
    </location>
</feature>
<dbReference type="PROSITE" id="PS50888">
    <property type="entry name" value="BHLH"/>
    <property type="match status" value="1"/>
</dbReference>
<name>A0A1X2I3B4_9FUNG</name>
<dbReference type="GO" id="GO:0090575">
    <property type="term" value="C:RNA polymerase II transcription regulator complex"/>
    <property type="evidence" value="ECO:0007669"/>
    <property type="project" value="TreeGrafter"/>
</dbReference>
<evidence type="ECO:0000256" key="3">
    <source>
        <dbReference type="ARBA" id="ARBA00023159"/>
    </source>
</evidence>
<feature type="compositionally biased region" description="Polar residues" evidence="6">
    <location>
        <begin position="127"/>
        <end position="136"/>
    </location>
</feature>
<dbReference type="SMART" id="SM00353">
    <property type="entry name" value="HLH"/>
    <property type="match status" value="1"/>
</dbReference>
<dbReference type="GO" id="GO:0046983">
    <property type="term" value="F:protein dimerization activity"/>
    <property type="evidence" value="ECO:0007669"/>
    <property type="project" value="InterPro"/>
</dbReference>
<comment type="caution">
    <text evidence="9">The sequence shown here is derived from an EMBL/GenBank/DDBJ whole genome shotgun (WGS) entry which is preliminary data.</text>
</comment>
<feature type="non-terminal residue" evidence="9">
    <location>
        <position position="1"/>
    </location>
</feature>
<evidence type="ECO:0000256" key="7">
    <source>
        <dbReference type="SAM" id="Phobius"/>
    </source>
</evidence>
<dbReference type="PANTHER" id="PTHR10328:SF3">
    <property type="entry name" value="PROTEIN MAX"/>
    <property type="match status" value="1"/>
</dbReference>
<dbReference type="InterPro" id="IPR011598">
    <property type="entry name" value="bHLH_dom"/>
</dbReference>
<keyword evidence="10" id="KW-1185">Reference proteome</keyword>
<evidence type="ECO:0000256" key="1">
    <source>
        <dbReference type="ARBA" id="ARBA00023015"/>
    </source>
</evidence>
<dbReference type="STRING" id="90262.A0A1X2I3B4"/>
<dbReference type="Pfam" id="PF00010">
    <property type="entry name" value="HLH"/>
    <property type="match status" value="1"/>
</dbReference>
<dbReference type="GO" id="GO:0003677">
    <property type="term" value="F:DNA binding"/>
    <property type="evidence" value="ECO:0007669"/>
    <property type="project" value="UniProtKB-KW"/>
</dbReference>
<protein>
    <recommendedName>
        <fullName evidence="8">BHLH domain-containing protein</fullName>
    </recommendedName>
</protein>
<dbReference type="AlphaFoldDB" id="A0A1X2I3B4"/>